<dbReference type="Proteomes" id="UP000327468">
    <property type="component" value="Chromosome 4"/>
</dbReference>
<organism evidence="1 2">
    <name type="scientific">Pangasianodon hypophthalmus</name>
    <name type="common">Striped catfish</name>
    <name type="synonym">Helicophagus hypophthalmus</name>
    <dbReference type="NCBI Taxonomy" id="310915"/>
    <lineage>
        <taxon>Eukaryota</taxon>
        <taxon>Metazoa</taxon>
        <taxon>Chordata</taxon>
        <taxon>Craniata</taxon>
        <taxon>Vertebrata</taxon>
        <taxon>Euteleostomi</taxon>
        <taxon>Actinopterygii</taxon>
        <taxon>Neopterygii</taxon>
        <taxon>Teleostei</taxon>
        <taxon>Ostariophysi</taxon>
        <taxon>Siluriformes</taxon>
        <taxon>Pangasiidae</taxon>
        <taxon>Pangasianodon</taxon>
    </lineage>
</organism>
<keyword evidence="2" id="KW-1185">Reference proteome</keyword>
<accession>A0A5N5PHU0</accession>
<reference evidence="1 2" key="1">
    <citation type="submission" date="2019-06" db="EMBL/GenBank/DDBJ databases">
        <title>A chromosome-scale genome assembly of the striped catfish, Pangasianodon hypophthalmus.</title>
        <authorList>
            <person name="Wen M."/>
            <person name="Zahm M."/>
            <person name="Roques C."/>
            <person name="Cabau C."/>
            <person name="Klopp C."/>
            <person name="Donnadieu C."/>
            <person name="Jouanno E."/>
            <person name="Avarre J.-C."/>
            <person name="Campet M."/>
            <person name="Ha T.T.T."/>
            <person name="Dugue R."/>
            <person name="Lampietro C."/>
            <person name="Louis A."/>
            <person name="Herpin A."/>
            <person name="Echchiki A."/>
            <person name="Berthelot C."/>
            <person name="Parey E."/>
            <person name="Roest-Crollius H."/>
            <person name="Braasch I."/>
            <person name="Postlethwait J."/>
            <person name="Bobe J."/>
            <person name="Montfort J."/>
            <person name="Bouchez O."/>
            <person name="Begum T."/>
            <person name="Schartl M."/>
            <person name="Guiguen Y."/>
        </authorList>
    </citation>
    <scope>NUCLEOTIDE SEQUENCE [LARGE SCALE GENOMIC DNA]</scope>
    <source>
        <strain evidence="1 2">Indonesia</strain>
        <tissue evidence="1">Blood</tissue>
    </source>
</reference>
<name>A0A5N5PHU0_PANHP</name>
<gene>
    <name evidence="1" type="ORF">PHYPO_G00191570</name>
</gene>
<evidence type="ECO:0000313" key="2">
    <source>
        <dbReference type="Proteomes" id="UP000327468"/>
    </source>
</evidence>
<sequence length="89" mass="10406">MVHLYLRLLKINNELDITHRLEQAQHQDGGYCRCQPRDHSGRIRAQDAASLLNKTLGSMLSCRFAEEKLEHLSVQPAEVQHQFRRVGRW</sequence>
<dbReference type="AlphaFoldDB" id="A0A5N5PHU0"/>
<protein>
    <submittedName>
        <fullName evidence="1">Uncharacterized protein</fullName>
    </submittedName>
</protein>
<dbReference type="EMBL" id="VFJC01000005">
    <property type="protein sequence ID" value="KAB5579129.1"/>
    <property type="molecule type" value="Genomic_DNA"/>
</dbReference>
<proteinExistence type="predicted"/>
<comment type="caution">
    <text evidence="1">The sequence shown here is derived from an EMBL/GenBank/DDBJ whole genome shotgun (WGS) entry which is preliminary data.</text>
</comment>
<evidence type="ECO:0000313" key="1">
    <source>
        <dbReference type="EMBL" id="KAB5579129.1"/>
    </source>
</evidence>